<reference evidence="2 3" key="1">
    <citation type="journal article" date="2013" name="PLoS Genet.">
        <title>The genome and development-dependent transcriptomes of Pyronema confluens: a window into fungal evolution.</title>
        <authorList>
            <person name="Traeger S."/>
            <person name="Altegoer F."/>
            <person name="Freitag M."/>
            <person name="Gabaldon T."/>
            <person name="Kempken F."/>
            <person name="Kumar A."/>
            <person name="Marcet-Houben M."/>
            <person name="Poggeler S."/>
            <person name="Stajich J.E."/>
            <person name="Nowrousian M."/>
        </authorList>
    </citation>
    <scope>NUCLEOTIDE SEQUENCE [LARGE SCALE GENOMIC DNA]</scope>
    <source>
        <strain evidence="3">CBS 100304</strain>
        <tissue evidence="2">Vegetative mycelium</tissue>
    </source>
</reference>
<organism evidence="2 3">
    <name type="scientific">Pyronema omphalodes (strain CBS 100304)</name>
    <name type="common">Pyronema confluens</name>
    <dbReference type="NCBI Taxonomy" id="1076935"/>
    <lineage>
        <taxon>Eukaryota</taxon>
        <taxon>Fungi</taxon>
        <taxon>Dikarya</taxon>
        <taxon>Ascomycota</taxon>
        <taxon>Pezizomycotina</taxon>
        <taxon>Pezizomycetes</taxon>
        <taxon>Pezizales</taxon>
        <taxon>Pyronemataceae</taxon>
        <taxon>Pyronema</taxon>
    </lineage>
</organism>
<feature type="region of interest" description="Disordered" evidence="1">
    <location>
        <begin position="19"/>
        <end position="41"/>
    </location>
</feature>
<sequence length="343" mass="39393">MEPELSLAAVKGKRVADLMDDEHESQEEQHRPLKQQKSGDLRGTAEAATAAIAAAEIGFAQQAQHIPALTVDLRSELTATSDSDSQNVLNKLFEEILKYLQIQQLVAEYFCAIKRGVANLPYQNWTIHYLAANGMHEKMKTEWFSIWDTIRQSHVQKRFQELEQCIKRRAGRVEKLGELLSLAHGAGIGTAAVVSATLQQKITPEKFRFNWEKQVLYISKIFDNMQDLLRAYWEMTDGDRQSYNPVYAWHQFVKFKAQGSRDFLRDGVKEGLTRFFTNASRWHPSQSYAFLQYGKGFINDIRTTLESFGAWEDLNKFIQEEEERLRITEADALWGRPVVPAKS</sequence>
<protein>
    <submittedName>
        <fullName evidence="2">Uncharacterized protein</fullName>
    </submittedName>
</protein>
<gene>
    <name evidence="2" type="ORF">PCON_01388</name>
</gene>
<keyword evidence="3" id="KW-1185">Reference proteome</keyword>
<dbReference type="AlphaFoldDB" id="U4LWC3"/>
<dbReference type="Proteomes" id="UP000018144">
    <property type="component" value="Unassembled WGS sequence"/>
</dbReference>
<accession>U4LWC3</accession>
<evidence type="ECO:0000313" key="3">
    <source>
        <dbReference type="Proteomes" id="UP000018144"/>
    </source>
</evidence>
<dbReference type="EMBL" id="HF936132">
    <property type="protein sequence ID" value="CCX33546.1"/>
    <property type="molecule type" value="Genomic_DNA"/>
</dbReference>
<name>U4LWC3_PYROM</name>
<evidence type="ECO:0000313" key="2">
    <source>
        <dbReference type="EMBL" id="CCX33546.1"/>
    </source>
</evidence>
<proteinExistence type="predicted"/>
<evidence type="ECO:0000256" key="1">
    <source>
        <dbReference type="SAM" id="MobiDB-lite"/>
    </source>
</evidence>